<gene>
    <name evidence="1" type="ORF">SKAU_G00111900</name>
</gene>
<evidence type="ECO:0000313" key="2">
    <source>
        <dbReference type="Proteomes" id="UP001152622"/>
    </source>
</evidence>
<dbReference type="EMBL" id="JAINUF010000003">
    <property type="protein sequence ID" value="KAJ8371162.1"/>
    <property type="molecule type" value="Genomic_DNA"/>
</dbReference>
<protein>
    <submittedName>
        <fullName evidence="1">Uncharacterized protein</fullName>
    </submittedName>
</protein>
<organism evidence="1 2">
    <name type="scientific">Synaphobranchus kaupii</name>
    <name type="common">Kaup's arrowtooth eel</name>
    <dbReference type="NCBI Taxonomy" id="118154"/>
    <lineage>
        <taxon>Eukaryota</taxon>
        <taxon>Metazoa</taxon>
        <taxon>Chordata</taxon>
        <taxon>Craniata</taxon>
        <taxon>Vertebrata</taxon>
        <taxon>Euteleostomi</taxon>
        <taxon>Actinopterygii</taxon>
        <taxon>Neopterygii</taxon>
        <taxon>Teleostei</taxon>
        <taxon>Anguilliformes</taxon>
        <taxon>Synaphobranchidae</taxon>
        <taxon>Synaphobranchus</taxon>
    </lineage>
</organism>
<dbReference type="Proteomes" id="UP001152622">
    <property type="component" value="Chromosome 3"/>
</dbReference>
<keyword evidence="2" id="KW-1185">Reference proteome</keyword>
<evidence type="ECO:0000313" key="1">
    <source>
        <dbReference type="EMBL" id="KAJ8371162.1"/>
    </source>
</evidence>
<dbReference type="AlphaFoldDB" id="A0A9Q1J7E7"/>
<accession>A0A9Q1J7E7</accession>
<reference evidence="1" key="1">
    <citation type="journal article" date="2023" name="Science">
        <title>Genome structures resolve the early diversification of teleost fishes.</title>
        <authorList>
            <person name="Parey E."/>
            <person name="Louis A."/>
            <person name="Montfort J."/>
            <person name="Bouchez O."/>
            <person name="Roques C."/>
            <person name="Iampietro C."/>
            <person name="Lluch J."/>
            <person name="Castinel A."/>
            <person name="Donnadieu C."/>
            <person name="Desvignes T."/>
            <person name="Floi Bucao C."/>
            <person name="Jouanno E."/>
            <person name="Wen M."/>
            <person name="Mejri S."/>
            <person name="Dirks R."/>
            <person name="Jansen H."/>
            <person name="Henkel C."/>
            <person name="Chen W.J."/>
            <person name="Zahm M."/>
            <person name="Cabau C."/>
            <person name="Klopp C."/>
            <person name="Thompson A.W."/>
            <person name="Robinson-Rechavi M."/>
            <person name="Braasch I."/>
            <person name="Lecointre G."/>
            <person name="Bobe J."/>
            <person name="Postlethwait J.H."/>
            <person name="Berthelot C."/>
            <person name="Roest Crollius H."/>
            <person name="Guiguen Y."/>
        </authorList>
    </citation>
    <scope>NUCLEOTIDE SEQUENCE</scope>
    <source>
        <strain evidence="1">WJC10195</strain>
    </source>
</reference>
<name>A0A9Q1J7E7_SYNKA</name>
<sequence length="127" mass="13860">MIQSQEALGVTAHWLSSIGQSSSARSGESAVYVAVIRATPVQRPSDRPSHSLFFPSPRKVMEKSNNKTVMIALRTDVAAQLRARPTAHSSCCVRLQVIRLRCGGPGAWRPTLGVTFTTASARRRESR</sequence>
<comment type="caution">
    <text evidence="1">The sequence shown here is derived from an EMBL/GenBank/DDBJ whole genome shotgun (WGS) entry which is preliminary data.</text>
</comment>
<proteinExistence type="predicted"/>